<feature type="coiled-coil region" evidence="1">
    <location>
        <begin position="31"/>
        <end position="65"/>
    </location>
</feature>
<name>A0A0Q3IE89_BRADI</name>
<feature type="coiled-coil region" evidence="1">
    <location>
        <begin position="108"/>
        <end position="184"/>
    </location>
</feature>
<keyword evidence="6" id="KW-1185">Reference proteome</keyword>
<proteinExistence type="predicted"/>
<evidence type="ECO:0000256" key="2">
    <source>
        <dbReference type="SAM" id="MobiDB-lite"/>
    </source>
</evidence>
<evidence type="ECO:0000256" key="1">
    <source>
        <dbReference type="SAM" id="Coils"/>
    </source>
</evidence>
<dbReference type="AlphaFoldDB" id="A0A0Q3IE89"/>
<evidence type="ECO:0000313" key="4">
    <source>
        <dbReference type="EMBL" id="KQJ84456.1"/>
    </source>
</evidence>
<dbReference type="EnsemblPlants" id="KQJ84456">
    <property type="protein sequence ID" value="KQJ84456"/>
    <property type="gene ID" value="BRADI_5g20990v3"/>
</dbReference>
<evidence type="ECO:0000256" key="3">
    <source>
        <dbReference type="SAM" id="SignalP"/>
    </source>
</evidence>
<reference evidence="4" key="2">
    <citation type="submission" date="2017-06" db="EMBL/GenBank/DDBJ databases">
        <title>WGS assembly of Brachypodium distachyon.</title>
        <authorList>
            <consortium name="The International Brachypodium Initiative"/>
            <person name="Lucas S."/>
            <person name="Harmon-Smith M."/>
            <person name="Lail K."/>
            <person name="Tice H."/>
            <person name="Grimwood J."/>
            <person name="Bruce D."/>
            <person name="Barry K."/>
            <person name="Shu S."/>
            <person name="Lindquist E."/>
            <person name="Wang M."/>
            <person name="Pitluck S."/>
            <person name="Vogel J.P."/>
            <person name="Garvin D.F."/>
            <person name="Mockler T.C."/>
            <person name="Schmutz J."/>
            <person name="Rokhsar D."/>
            <person name="Bevan M.W."/>
        </authorList>
    </citation>
    <scope>NUCLEOTIDE SEQUENCE</scope>
    <source>
        <strain evidence="4">Bd21</strain>
    </source>
</reference>
<evidence type="ECO:0000313" key="5">
    <source>
        <dbReference type="EnsemblPlants" id="KQJ84456"/>
    </source>
</evidence>
<keyword evidence="3" id="KW-0732">Signal</keyword>
<dbReference type="Proteomes" id="UP000008810">
    <property type="component" value="Chromosome 5"/>
</dbReference>
<feature type="region of interest" description="Disordered" evidence="2">
    <location>
        <begin position="321"/>
        <end position="342"/>
    </location>
</feature>
<dbReference type="PANTHER" id="PTHR34360:SF11">
    <property type="entry name" value="OS04G0607150 PROTEIN"/>
    <property type="match status" value="1"/>
</dbReference>
<reference evidence="5" key="3">
    <citation type="submission" date="2018-08" db="UniProtKB">
        <authorList>
            <consortium name="EnsemblPlants"/>
        </authorList>
    </citation>
    <scope>IDENTIFICATION</scope>
    <source>
        <strain evidence="5">cv. Bd21</strain>
    </source>
</reference>
<gene>
    <name evidence="5" type="primary">LOC100846177</name>
    <name evidence="4" type="ORF">BRADI_5g20990v3</name>
</gene>
<dbReference type="STRING" id="15368.A0A0Q3IE89"/>
<protein>
    <submittedName>
        <fullName evidence="4 5">Uncharacterized protein</fullName>
    </submittedName>
</protein>
<organism evidence="4">
    <name type="scientific">Brachypodium distachyon</name>
    <name type="common">Purple false brome</name>
    <name type="synonym">Trachynia distachya</name>
    <dbReference type="NCBI Taxonomy" id="15368"/>
    <lineage>
        <taxon>Eukaryota</taxon>
        <taxon>Viridiplantae</taxon>
        <taxon>Streptophyta</taxon>
        <taxon>Embryophyta</taxon>
        <taxon>Tracheophyta</taxon>
        <taxon>Spermatophyta</taxon>
        <taxon>Magnoliopsida</taxon>
        <taxon>Liliopsida</taxon>
        <taxon>Poales</taxon>
        <taxon>Poaceae</taxon>
        <taxon>BOP clade</taxon>
        <taxon>Pooideae</taxon>
        <taxon>Stipodae</taxon>
        <taxon>Brachypodieae</taxon>
        <taxon>Brachypodium</taxon>
    </lineage>
</organism>
<dbReference type="EMBL" id="CM000884">
    <property type="protein sequence ID" value="KQJ84456.1"/>
    <property type="molecule type" value="Genomic_DNA"/>
</dbReference>
<evidence type="ECO:0000313" key="6">
    <source>
        <dbReference type="Proteomes" id="UP000008810"/>
    </source>
</evidence>
<feature type="signal peptide" evidence="3">
    <location>
        <begin position="1"/>
        <end position="24"/>
    </location>
</feature>
<dbReference type="OrthoDB" id="643140at2759"/>
<keyword evidence="1" id="KW-0175">Coiled coil</keyword>
<feature type="chain" id="PRO_5043129299" evidence="3">
    <location>
        <begin position="25"/>
        <end position="379"/>
    </location>
</feature>
<dbReference type="Pfam" id="PF12329">
    <property type="entry name" value="TMF_DNA_bd"/>
    <property type="match status" value="1"/>
</dbReference>
<dbReference type="Gramene" id="KQJ84456">
    <property type="protein sequence ID" value="KQJ84456"/>
    <property type="gene ID" value="BRADI_5g20990v3"/>
</dbReference>
<dbReference type="InterPro" id="IPR022092">
    <property type="entry name" value="TMF_DNA-bd"/>
</dbReference>
<reference evidence="4 5" key="1">
    <citation type="journal article" date="2010" name="Nature">
        <title>Genome sequencing and analysis of the model grass Brachypodium distachyon.</title>
        <authorList>
            <consortium name="International Brachypodium Initiative"/>
        </authorList>
    </citation>
    <scope>NUCLEOTIDE SEQUENCE [LARGE SCALE GENOMIC DNA]</scope>
    <source>
        <strain evidence="4 5">Bd21</strain>
    </source>
</reference>
<sequence>MASHGALPIAFAVLLCSSFLLTQCTVVAASVSSLSSHEQEQEQEIRRLRSKVASLEDEVSGRKEETSQLESLVREKTAQIAALVGGLEVLQVTNVADDESVMKASTNSAMLEEQIERLGNDLEDQVKKGESLEARASEAEKSLLELGQKLEHVEKINIEQRKKIEELEHHLQNAEGQLSEGQTEAKLKAEELAMDRGMWLPYWFASRSEHCQELASVKWRLHGKPAVDALMQKVVRTLTHAQRLVEPHLQATQNVQEGIRRFLLDNELLKLNPLSAHRLAWWTLPCSRYRSTSCTRSSRPRSGRRFRRGVTEAEEAGFLDASPPAEWASRGGRTGDESRPTSWISRDEAERWKAFFRVESLTTIRDEPRRRYLRTAATV</sequence>
<accession>A0A0Q3IE89</accession>
<dbReference type="ExpressionAtlas" id="A0A0Q3IE89">
    <property type="expression patterns" value="baseline"/>
</dbReference>
<dbReference type="PANTHER" id="PTHR34360">
    <property type="entry name" value="OS08G0519400 PROTEIN"/>
    <property type="match status" value="1"/>
</dbReference>
<feature type="compositionally biased region" description="Basic and acidic residues" evidence="2">
    <location>
        <begin position="333"/>
        <end position="342"/>
    </location>
</feature>